<dbReference type="STRING" id="637905.SVI_0615"/>
<name>D4ZFY7_SHEVD</name>
<dbReference type="EMBL" id="AP011177">
    <property type="protein sequence ID" value="BAJ00586.1"/>
    <property type="molecule type" value="Genomic_DNA"/>
</dbReference>
<dbReference type="GO" id="GO:0004713">
    <property type="term" value="F:protein tyrosine kinase activity"/>
    <property type="evidence" value="ECO:0007669"/>
    <property type="project" value="TreeGrafter"/>
</dbReference>
<protein>
    <submittedName>
        <fullName evidence="3">Uncharacterized protein</fullName>
    </submittedName>
</protein>
<sequence>MVLASLLVIIYYSVIASPRYVSQVQFVVKQVSSSDIPVIGLAAIGTSSPSTRDALILQEYILSSEMALALDDLLNLKAHFQQNQWDILSRLKADSTQEEYIEFYQKHIKAVYNEMSEILLIEVQSFDADFSLKLAKAVLSTSETFINQLGEGMAVQQRQYAQSEVHRAYDELKRQQVSLLKFQDENNLYNPEIKSAALVEAVNGLESAIIKQKTELKSLQAYMRSDTAEIKSKEFQVAALEQQLNEEKLKLTNQDQLALNKVNVDFKELELNALLATDLYKSALASLQAIRAESFKNLKYLLVVERPKLAEQEKYPQRLYSIFTWFVAIILIYLVGRLIASVIKEHKE</sequence>
<evidence type="ECO:0000313" key="4">
    <source>
        <dbReference type="Proteomes" id="UP000002350"/>
    </source>
</evidence>
<keyword evidence="2" id="KW-1133">Transmembrane helix</keyword>
<evidence type="ECO:0000313" key="3">
    <source>
        <dbReference type="EMBL" id="BAJ00586.1"/>
    </source>
</evidence>
<dbReference type="PANTHER" id="PTHR32309:SF13">
    <property type="entry name" value="FERRIC ENTEROBACTIN TRANSPORT PROTEIN FEPE"/>
    <property type="match status" value="1"/>
</dbReference>
<accession>D4ZFY7</accession>
<dbReference type="HOGENOM" id="CLU_027864_2_0_6"/>
<feature type="transmembrane region" description="Helical" evidence="2">
    <location>
        <begin position="319"/>
        <end position="340"/>
    </location>
</feature>
<dbReference type="KEGG" id="svo:SVI_0615"/>
<evidence type="ECO:0000256" key="2">
    <source>
        <dbReference type="SAM" id="Phobius"/>
    </source>
</evidence>
<dbReference type="PANTHER" id="PTHR32309">
    <property type="entry name" value="TYROSINE-PROTEIN KINASE"/>
    <property type="match status" value="1"/>
</dbReference>
<dbReference type="AlphaFoldDB" id="D4ZFY7"/>
<feature type="coiled-coil region" evidence="1">
    <location>
        <begin position="230"/>
        <end position="257"/>
    </location>
</feature>
<proteinExistence type="predicted"/>
<keyword evidence="1" id="KW-0175">Coiled coil</keyword>
<evidence type="ECO:0000256" key="1">
    <source>
        <dbReference type="SAM" id="Coils"/>
    </source>
</evidence>
<gene>
    <name evidence="3" type="ordered locus">SVI_0615</name>
</gene>
<keyword evidence="2" id="KW-0472">Membrane</keyword>
<dbReference type="Proteomes" id="UP000002350">
    <property type="component" value="Chromosome"/>
</dbReference>
<keyword evidence="2" id="KW-0812">Transmembrane</keyword>
<dbReference type="eggNOG" id="COG3524">
    <property type="taxonomic scope" value="Bacteria"/>
</dbReference>
<reference evidence="4" key="1">
    <citation type="journal article" date="2010" name="Mol. Biosyst.">
        <title>Complete genome sequence and comparative analysis of Shewanella violacea, a psychrophilic and piezophilic bacterium from deep sea floor sediments.</title>
        <authorList>
            <person name="Aono E."/>
            <person name="Baba T."/>
            <person name="Ara T."/>
            <person name="Nishi T."/>
            <person name="Nakamichi T."/>
            <person name="Inamoto E."/>
            <person name="Toyonaga H."/>
            <person name="Hasegawa M."/>
            <person name="Takai Y."/>
            <person name="Okumura Y."/>
            <person name="Baba M."/>
            <person name="Tomita M."/>
            <person name="Kato C."/>
            <person name="Oshima T."/>
            <person name="Nakasone K."/>
            <person name="Mori H."/>
        </authorList>
    </citation>
    <scope>NUCLEOTIDE SEQUENCE [LARGE SCALE GENOMIC DNA]</scope>
    <source>
        <strain evidence="4">JCM 10179 / CIP 106290 / LMG 19151 / DSS12</strain>
    </source>
</reference>
<organism evidence="3 4">
    <name type="scientific">Shewanella violacea (strain JCM 10179 / CIP 106290 / LMG 19151 / DSS12)</name>
    <dbReference type="NCBI Taxonomy" id="637905"/>
    <lineage>
        <taxon>Bacteria</taxon>
        <taxon>Pseudomonadati</taxon>
        <taxon>Pseudomonadota</taxon>
        <taxon>Gammaproteobacteria</taxon>
        <taxon>Alteromonadales</taxon>
        <taxon>Shewanellaceae</taxon>
        <taxon>Shewanella</taxon>
    </lineage>
</organism>
<keyword evidence="4" id="KW-1185">Reference proteome</keyword>
<dbReference type="InterPro" id="IPR050445">
    <property type="entry name" value="Bact_polysacc_biosynth/exp"/>
</dbReference>
<dbReference type="GO" id="GO:0005886">
    <property type="term" value="C:plasma membrane"/>
    <property type="evidence" value="ECO:0007669"/>
    <property type="project" value="TreeGrafter"/>
</dbReference>